<dbReference type="STRING" id="1408416.GCA_000702765_00478"/>
<dbReference type="Pfam" id="PF13306">
    <property type="entry name" value="LRR_5"/>
    <property type="match status" value="1"/>
</dbReference>
<reference evidence="1 2" key="1">
    <citation type="submission" date="2019-01" db="EMBL/GenBank/DDBJ databases">
        <authorList>
            <consortium name="Pathogen Informatics"/>
        </authorList>
    </citation>
    <scope>NUCLEOTIDE SEQUENCE [LARGE SCALE GENOMIC DNA]</scope>
    <source>
        <strain evidence="1 2">NCTC10172</strain>
    </source>
</reference>
<dbReference type="Proteomes" id="UP000290909">
    <property type="component" value="Chromosome"/>
</dbReference>
<dbReference type="RefSeq" id="WP_035368714.1">
    <property type="nucleotide sequence ID" value="NZ_LR215050.1"/>
</dbReference>
<dbReference type="Gene3D" id="3.80.10.10">
    <property type="entry name" value="Ribonuclease Inhibitor"/>
    <property type="match status" value="1"/>
</dbReference>
<accession>A0A449BLC7</accession>
<dbReference type="AlphaFoldDB" id="A0A449BLC7"/>
<gene>
    <name evidence="1" type="ORF">NCTC10172_01315</name>
</gene>
<evidence type="ECO:0000313" key="2">
    <source>
        <dbReference type="Proteomes" id="UP000290909"/>
    </source>
</evidence>
<dbReference type="EMBL" id="LR215050">
    <property type="protein sequence ID" value="VEU83240.1"/>
    <property type="molecule type" value="Genomic_DNA"/>
</dbReference>
<name>A0A449BLC7_9MOLU</name>
<organism evidence="1 2">
    <name type="scientific">Acholeplasma hippikon</name>
    <dbReference type="NCBI Taxonomy" id="264636"/>
    <lineage>
        <taxon>Bacteria</taxon>
        <taxon>Bacillati</taxon>
        <taxon>Mycoplasmatota</taxon>
        <taxon>Mollicutes</taxon>
        <taxon>Acholeplasmatales</taxon>
        <taxon>Acholeplasmataceae</taxon>
        <taxon>Acholeplasma</taxon>
    </lineage>
</organism>
<protein>
    <submittedName>
        <fullName evidence="1">Uncharacterized protein</fullName>
    </submittedName>
</protein>
<dbReference type="KEGG" id="ahk:NCTC10172_01315"/>
<dbReference type="InterPro" id="IPR026906">
    <property type="entry name" value="LRR_5"/>
</dbReference>
<dbReference type="InterPro" id="IPR032675">
    <property type="entry name" value="LRR_dom_sf"/>
</dbReference>
<sequence length="241" mass="25723">MKKTFLLIFLAVVVFVSSLGIGYAVLGGVNANLTERATFTGLGSFRKSIPAPYANNSTVTVNGITYKFSTATNSYGVTEIPKQETVTIPATVNGYPVTTVHSTTTGTLSLNYATKVVNLGENVTILEANSFDKLSNLNTVNGMERVQYIGASAFKSRFSLREITLRDIQYIGASAFEGDFGLKLNWQVPDENLITLSIGASAFKSAGSSSTVNIRLYAGTYDNTSSTGSFVSSKIVVTIIT</sequence>
<proteinExistence type="predicted"/>
<keyword evidence="2" id="KW-1185">Reference proteome</keyword>
<evidence type="ECO:0000313" key="1">
    <source>
        <dbReference type="EMBL" id="VEU83240.1"/>
    </source>
</evidence>